<keyword evidence="4 9" id="KW-1003">Cell membrane</keyword>
<keyword evidence="10" id="KW-0175">Coiled coil</keyword>
<feature type="coiled-coil region" evidence="10">
    <location>
        <begin position="229"/>
        <end position="278"/>
    </location>
</feature>
<proteinExistence type="inferred from homology"/>
<dbReference type="Pfam" id="PF26002">
    <property type="entry name" value="Beta-barrel_AprE"/>
    <property type="match status" value="1"/>
</dbReference>
<dbReference type="InterPro" id="IPR010129">
    <property type="entry name" value="T1SS_HlyD"/>
</dbReference>
<organism evidence="13 14">
    <name type="scientific">Aromatoleum anaerobium</name>
    <dbReference type="NCBI Taxonomy" id="182180"/>
    <lineage>
        <taxon>Bacteria</taxon>
        <taxon>Pseudomonadati</taxon>
        <taxon>Pseudomonadota</taxon>
        <taxon>Betaproteobacteria</taxon>
        <taxon>Rhodocyclales</taxon>
        <taxon>Rhodocyclaceae</taxon>
        <taxon>Aromatoleum</taxon>
    </lineage>
</organism>
<dbReference type="Gene3D" id="2.40.50.100">
    <property type="match status" value="1"/>
</dbReference>
<protein>
    <recommendedName>
        <fullName evidence="9">Membrane fusion protein (MFP) family protein</fullName>
    </recommendedName>
</protein>
<feature type="domain" description="AprE-like beta-barrel" evidence="12">
    <location>
        <begin position="320"/>
        <end position="406"/>
    </location>
</feature>
<dbReference type="PRINTS" id="PR01490">
    <property type="entry name" value="RTXTOXIND"/>
</dbReference>
<keyword evidence="14" id="KW-1185">Reference proteome</keyword>
<dbReference type="Proteomes" id="UP000615989">
    <property type="component" value="Unassembled WGS sequence"/>
</dbReference>
<dbReference type="InterPro" id="IPR058982">
    <property type="entry name" value="Beta-barrel_AprE"/>
</dbReference>
<comment type="subcellular location">
    <subcellularLocation>
        <location evidence="1 9">Cell inner membrane</location>
        <topology evidence="1 9">Single-pass membrane protein</topology>
    </subcellularLocation>
</comment>
<evidence type="ECO:0000259" key="12">
    <source>
        <dbReference type="Pfam" id="PF26002"/>
    </source>
</evidence>
<dbReference type="InterPro" id="IPR050739">
    <property type="entry name" value="MFP"/>
</dbReference>
<accession>A0ABX1PQ53</accession>
<sequence length="431" mass="48481">MNLSSVSPPVAAQRLGLWAIGMSLLAFLFWMWLAPLEGAVVTVGLVKAETNRKFVQHTDGGIVKRILVRNGDRVREGQSLVELDDVKLDANHQLLQELMVFETLKRERLDAEQQLAPRFEVRAQQRIAFDRTLANNAFQRELRIFRTRRALLDEQLASYQRQLRAVIEEQAALQRQMDASREAVRLAREELALNETLVHKQFISRARVITFERSVAEYSAKQGEHEALLAQSEQRRNDLALRLASARSEYQRIAAEEFKETNAQLVQLREQLRPLEDAARRKSVVAPVSGTVVGLRLNAPGEVAPAREPLMEIVPDNEALVVEAQVGVDAIKHLRAEQGTELRFTTFNARTTPLVRGSLSYISADALTDKDGQPYYVIQVRAPTDALRAAGIPAIKPGMAAEVYVLLESRSVIDYLISPITDTLRRALREP</sequence>
<dbReference type="PANTHER" id="PTHR30386">
    <property type="entry name" value="MEMBRANE FUSION SUBUNIT OF EMRAB-TOLC MULTIDRUG EFFLUX PUMP"/>
    <property type="match status" value="1"/>
</dbReference>
<dbReference type="PANTHER" id="PTHR30386:SF17">
    <property type="entry name" value="ALKALINE PROTEASE SECRETION PROTEIN APRE"/>
    <property type="match status" value="1"/>
</dbReference>
<evidence type="ECO:0000313" key="14">
    <source>
        <dbReference type="Proteomes" id="UP000615989"/>
    </source>
</evidence>
<dbReference type="PROSITE" id="PS00543">
    <property type="entry name" value="HLYD_FAMILY"/>
    <property type="match status" value="1"/>
</dbReference>
<feature type="domain" description="AprE-like long alpha-helical hairpin" evidence="11">
    <location>
        <begin position="90"/>
        <end position="277"/>
    </location>
</feature>
<keyword evidence="3 9" id="KW-0813">Transport</keyword>
<evidence type="ECO:0000256" key="6">
    <source>
        <dbReference type="ARBA" id="ARBA00022692"/>
    </source>
</evidence>
<evidence type="ECO:0000256" key="5">
    <source>
        <dbReference type="ARBA" id="ARBA00022519"/>
    </source>
</evidence>
<reference evidence="13" key="1">
    <citation type="submission" date="2019-12" db="EMBL/GenBank/DDBJ databases">
        <title>Comparative genomics gives insights into the taxonomy of the Azoarcus-Aromatoleum group and reveals separate origins of nif in the plant-associated Azoarcus and non-plant-associated Aromatoleum sub-groups.</title>
        <authorList>
            <person name="Lafos M."/>
            <person name="Maluk M."/>
            <person name="Batista M."/>
            <person name="Junghare M."/>
            <person name="Carmona M."/>
            <person name="Faoro H."/>
            <person name="Cruz L.M."/>
            <person name="Battistoni F."/>
            <person name="De Souza E."/>
            <person name="Pedrosa F."/>
            <person name="Chen W.-M."/>
            <person name="Poole P.S."/>
            <person name="Dixon R.A."/>
            <person name="James E.K."/>
        </authorList>
    </citation>
    <scope>NUCLEOTIDE SEQUENCE</scope>
    <source>
        <strain evidence="13">LuFRes1</strain>
    </source>
</reference>
<evidence type="ECO:0000256" key="4">
    <source>
        <dbReference type="ARBA" id="ARBA00022475"/>
    </source>
</evidence>
<comment type="caution">
    <text evidence="13">The sequence shown here is derived from an EMBL/GenBank/DDBJ whole genome shotgun (WGS) entry which is preliminary data.</text>
</comment>
<feature type="coiled-coil region" evidence="10">
    <location>
        <begin position="149"/>
        <end position="190"/>
    </location>
</feature>
<evidence type="ECO:0000256" key="8">
    <source>
        <dbReference type="ARBA" id="ARBA00023136"/>
    </source>
</evidence>
<name>A0ABX1PQ53_9RHOO</name>
<keyword evidence="6 9" id="KW-0812">Transmembrane</keyword>
<evidence type="ECO:0000256" key="2">
    <source>
        <dbReference type="ARBA" id="ARBA00009477"/>
    </source>
</evidence>
<evidence type="ECO:0000259" key="11">
    <source>
        <dbReference type="Pfam" id="PF25994"/>
    </source>
</evidence>
<evidence type="ECO:0000256" key="10">
    <source>
        <dbReference type="SAM" id="Coils"/>
    </source>
</evidence>
<dbReference type="RefSeq" id="WP_169120150.1">
    <property type="nucleotide sequence ID" value="NZ_WTVG02000032.1"/>
</dbReference>
<evidence type="ECO:0000256" key="1">
    <source>
        <dbReference type="ARBA" id="ARBA00004377"/>
    </source>
</evidence>
<dbReference type="Pfam" id="PF25994">
    <property type="entry name" value="HH_AprE"/>
    <property type="match status" value="1"/>
</dbReference>
<gene>
    <name evidence="13" type="ORF">GO606_18925</name>
</gene>
<evidence type="ECO:0000256" key="3">
    <source>
        <dbReference type="ARBA" id="ARBA00022448"/>
    </source>
</evidence>
<comment type="similarity">
    <text evidence="2 9">Belongs to the membrane fusion protein (MFP) (TC 8.A.1) family.</text>
</comment>
<evidence type="ECO:0000256" key="7">
    <source>
        <dbReference type="ARBA" id="ARBA00022989"/>
    </source>
</evidence>
<dbReference type="EMBL" id="WTVG01000089">
    <property type="protein sequence ID" value="NMG26744.1"/>
    <property type="molecule type" value="Genomic_DNA"/>
</dbReference>
<keyword evidence="5 9" id="KW-0997">Cell inner membrane</keyword>
<dbReference type="NCBIfam" id="TIGR01843">
    <property type="entry name" value="type_I_hlyD"/>
    <property type="match status" value="1"/>
</dbReference>
<keyword evidence="8 9" id="KW-0472">Membrane</keyword>
<keyword evidence="7 9" id="KW-1133">Transmembrane helix</keyword>
<feature type="transmembrane region" description="Helical" evidence="9">
    <location>
        <begin position="15"/>
        <end position="33"/>
    </location>
</feature>
<dbReference type="InterPro" id="IPR006144">
    <property type="entry name" value="Secretion_HlyD_CS"/>
</dbReference>
<evidence type="ECO:0000256" key="9">
    <source>
        <dbReference type="RuleBase" id="RU365093"/>
    </source>
</evidence>
<dbReference type="InterPro" id="IPR058781">
    <property type="entry name" value="HH_AprE-like"/>
</dbReference>
<evidence type="ECO:0000313" key="13">
    <source>
        <dbReference type="EMBL" id="NMG26744.1"/>
    </source>
</evidence>